<name>A0ABR9U1B2_9NOSO</name>
<evidence type="ECO:0000313" key="2">
    <source>
        <dbReference type="Proteomes" id="UP000647836"/>
    </source>
</evidence>
<dbReference type="Proteomes" id="UP000647836">
    <property type="component" value="Unassembled WGS sequence"/>
</dbReference>
<evidence type="ECO:0000313" key="1">
    <source>
        <dbReference type="EMBL" id="MBE9106424.1"/>
    </source>
</evidence>
<feature type="non-terminal residue" evidence="1">
    <location>
        <position position="184"/>
    </location>
</feature>
<dbReference type="NCBIfam" id="TIGR03187">
    <property type="entry name" value="DGQHR"/>
    <property type="match status" value="1"/>
</dbReference>
<gene>
    <name evidence="1" type="ORF">IQ229_16265</name>
</gene>
<protein>
    <submittedName>
        <fullName evidence="1">DGQHR domain-containing protein</fullName>
    </submittedName>
</protein>
<proteinExistence type="predicted"/>
<keyword evidence="2" id="KW-1185">Reference proteome</keyword>
<sequence>MKDSASDPTADIAREYLERENKEKQVLALLLEKFLGRKDQILVQKTEMGGTEAYVSSVTLEWFAGRVHFASGLPLFQKKYNPETDNVEIDADSIDEIQQRPLDWSRQAPLVQYLAARQNHKFPPVLVVINQPWVDNPKAAEWDSEGRATKSTTDFIPLDKDAKVGLLNISEDNVTIYALDGQHR</sequence>
<accession>A0ABR9U1B2</accession>
<dbReference type="InterPro" id="IPR017601">
    <property type="entry name" value="DGQHR-contain_dom"/>
</dbReference>
<dbReference type="RefSeq" id="WP_194045399.1">
    <property type="nucleotide sequence ID" value="NZ_JADEXF010000530.1"/>
</dbReference>
<reference evidence="1 2" key="1">
    <citation type="submission" date="2020-10" db="EMBL/GenBank/DDBJ databases">
        <authorList>
            <person name="Castelo-Branco R."/>
            <person name="Eusebio N."/>
            <person name="Adriana R."/>
            <person name="Vieira A."/>
            <person name="Brugerolle De Fraissinette N."/>
            <person name="Rezende De Castro R."/>
            <person name="Schneider M.P."/>
            <person name="Vasconcelos V."/>
            <person name="Leao P.N."/>
        </authorList>
    </citation>
    <scope>NUCLEOTIDE SEQUENCE [LARGE SCALE GENOMIC DNA]</scope>
    <source>
        <strain evidence="1 2">LEGE 07299</strain>
    </source>
</reference>
<organism evidence="1 2">
    <name type="scientific">Nostoc cf. edaphicum LEGE 07299</name>
    <dbReference type="NCBI Taxonomy" id="2777974"/>
    <lineage>
        <taxon>Bacteria</taxon>
        <taxon>Bacillati</taxon>
        <taxon>Cyanobacteriota</taxon>
        <taxon>Cyanophyceae</taxon>
        <taxon>Nostocales</taxon>
        <taxon>Nostocaceae</taxon>
        <taxon>Nostoc</taxon>
    </lineage>
</organism>
<dbReference type="EMBL" id="JADEXF010000530">
    <property type="protein sequence ID" value="MBE9106424.1"/>
    <property type="molecule type" value="Genomic_DNA"/>
</dbReference>
<comment type="caution">
    <text evidence="1">The sequence shown here is derived from an EMBL/GenBank/DDBJ whole genome shotgun (WGS) entry which is preliminary data.</text>
</comment>